<feature type="signal peptide" evidence="4">
    <location>
        <begin position="1"/>
        <end position="29"/>
    </location>
</feature>
<dbReference type="Pfam" id="PF13458">
    <property type="entry name" value="Peripla_BP_6"/>
    <property type="match status" value="1"/>
</dbReference>
<accession>A0ABT7CBA0</accession>
<dbReference type="Gene3D" id="3.40.50.2300">
    <property type="match status" value="2"/>
</dbReference>
<evidence type="ECO:0000259" key="5">
    <source>
        <dbReference type="Pfam" id="PF13458"/>
    </source>
</evidence>
<organism evidence="6 7">
    <name type="scientific">Gulosibacter molinativorax</name>
    <dbReference type="NCBI Taxonomy" id="256821"/>
    <lineage>
        <taxon>Bacteria</taxon>
        <taxon>Bacillati</taxon>
        <taxon>Actinomycetota</taxon>
        <taxon>Actinomycetes</taxon>
        <taxon>Micrococcales</taxon>
        <taxon>Microbacteriaceae</taxon>
        <taxon>Gulosibacter</taxon>
    </lineage>
</organism>
<sequence length="415" mass="43099">MNKKLIRRAGAVLGAAALVATMSACSTKADGGSAEAGDVLTGAGISGDTITLGLLGDLTGPFAALTTEMNNGSILYWNEANAAGGVCGTYQVAFDTKDHGYNVQNSVSMYNQMTPNVLAYQALVGGSQTAAVLDQAEADHRLIVPSSATEHLAQSDVILTPAMLYNLDAELVLEYMLEQGTIAEGDTIGMVYLEGDYGESAHVGVQAFAERHDITLVDSLVKPTDSDMTSAVNNAVSQGATAFFIASVPAHTSSVATVLEAAGEDVAMAGSWPSYTASLMNNTGGQYLQDHFTAGSMATTFDLPAGEPIITAYEAEFGSTPETNQVPMGYGTAAMMHQILDRACELGDLTPEGVVAAKNDLGTLTSDGVMPDMDYTELGKSPTVEEFIIKLDSEAPGGIASREDGPYSNPAVTND</sequence>
<reference evidence="6" key="1">
    <citation type="submission" date="2018-03" db="EMBL/GenBank/DDBJ databases">
        <authorList>
            <person name="Nunes O.C."/>
            <person name="Lopes A.R."/>
            <person name="Froufe H."/>
            <person name="Munoz-Merida A."/>
            <person name="Barroso C."/>
            <person name="Egas C."/>
        </authorList>
    </citation>
    <scope>NUCLEOTIDE SEQUENCE</scope>
    <source>
        <strain evidence="6">ON4</strain>
    </source>
</reference>
<dbReference type="RefSeq" id="WP_026937685.1">
    <property type="nucleotide sequence ID" value="NZ_CP028426.1"/>
</dbReference>
<protein>
    <submittedName>
        <fullName evidence="6">ABC transporter substrate-binding protein</fullName>
    </submittedName>
</protein>
<dbReference type="InterPro" id="IPR028081">
    <property type="entry name" value="Leu-bd"/>
</dbReference>
<proteinExistence type="inferred from homology"/>
<dbReference type="SUPFAM" id="SSF53822">
    <property type="entry name" value="Periplasmic binding protein-like I"/>
    <property type="match status" value="1"/>
</dbReference>
<feature type="region of interest" description="Disordered" evidence="3">
    <location>
        <begin position="394"/>
        <end position="415"/>
    </location>
</feature>
<keyword evidence="7" id="KW-1185">Reference proteome</keyword>
<evidence type="ECO:0000313" key="6">
    <source>
        <dbReference type="EMBL" id="MDJ1372473.1"/>
    </source>
</evidence>
<dbReference type="InterPro" id="IPR028082">
    <property type="entry name" value="Peripla_BP_I"/>
</dbReference>
<dbReference type="PANTHER" id="PTHR47235">
    <property type="entry name" value="BLR6548 PROTEIN"/>
    <property type="match status" value="1"/>
</dbReference>
<gene>
    <name evidence="6" type="ORF">C7K25_14065</name>
</gene>
<evidence type="ECO:0000256" key="2">
    <source>
        <dbReference type="ARBA" id="ARBA00022729"/>
    </source>
</evidence>
<comment type="similarity">
    <text evidence="1">Belongs to the leucine-binding protein family.</text>
</comment>
<dbReference type="EMBL" id="PXVD01000028">
    <property type="protein sequence ID" value="MDJ1372473.1"/>
    <property type="molecule type" value="Genomic_DNA"/>
</dbReference>
<comment type="caution">
    <text evidence="6">The sequence shown here is derived from an EMBL/GenBank/DDBJ whole genome shotgun (WGS) entry which is preliminary data.</text>
</comment>
<evidence type="ECO:0000313" key="7">
    <source>
        <dbReference type="Proteomes" id="UP001170379"/>
    </source>
</evidence>
<keyword evidence="2 4" id="KW-0732">Signal</keyword>
<evidence type="ECO:0000256" key="1">
    <source>
        <dbReference type="ARBA" id="ARBA00010062"/>
    </source>
</evidence>
<name>A0ABT7CBA0_9MICO</name>
<evidence type="ECO:0000256" key="4">
    <source>
        <dbReference type="SAM" id="SignalP"/>
    </source>
</evidence>
<feature type="domain" description="Leucine-binding protein" evidence="5">
    <location>
        <begin position="49"/>
        <end position="364"/>
    </location>
</feature>
<dbReference type="PANTHER" id="PTHR47235:SF1">
    <property type="entry name" value="BLR6548 PROTEIN"/>
    <property type="match status" value="1"/>
</dbReference>
<feature type="chain" id="PRO_5046390692" evidence="4">
    <location>
        <begin position="30"/>
        <end position="415"/>
    </location>
</feature>
<reference evidence="6" key="2">
    <citation type="journal article" date="2022" name="Sci. Rep.">
        <title>In silico prediction of the enzymes involved in the degradation of the herbicide molinate by Gulosibacter molinativorax ON4T.</title>
        <authorList>
            <person name="Lopes A.R."/>
            <person name="Bunin E."/>
            <person name="Viana A.T."/>
            <person name="Froufe H."/>
            <person name="Munoz-Merida A."/>
            <person name="Pinho D."/>
            <person name="Figueiredo J."/>
            <person name="Barroso C."/>
            <person name="Vaz-Moreira I."/>
            <person name="Bellanger X."/>
            <person name="Egas C."/>
            <person name="Nunes O.C."/>
        </authorList>
    </citation>
    <scope>NUCLEOTIDE SEQUENCE</scope>
    <source>
        <strain evidence="6">ON4</strain>
    </source>
</reference>
<evidence type="ECO:0000256" key="3">
    <source>
        <dbReference type="SAM" id="MobiDB-lite"/>
    </source>
</evidence>
<dbReference type="Proteomes" id="UP001170379">
    <property type="component" value="Unassembled WGS sequence"/>
</dbReference>
<dbReference type="PROSITE" id="PS51257">
    <property type="entry name" value="PROKAR_LIPOPROTEIN"/>
    <property type="match status" value="1"/>
</dbReference>